<comment type="caution">
    <text evidence="2">The sequence shown here is derived from an EMBL/GenBank/DDBJ whole genome shotgun (WGS) entry which is preliminary data.</text>
</comment>
<feature type="domain" description="Phytase-like" evidence="1">
    <location>
        <begin position="38"/>
        <end position="287"/>
    </location>
</feature>
<protein>
    <recommendedName>
        <fullName evidence="1">Phytase-like domain-containing protein</fullName>
    </recommendedName>
</protein>
<dbReference type="eggNOG" id="COG4222">
    <property type="taxonomic scope" value="Bacteria"/>
</dbReference>
<dbReference type="HOGENOM" id="CLU_067797_0_0_10"/>
<organism evidence="2 3">
    <name type="scientific">Hallella bergensis DSM 17361</name>
    <dbReference type="NCBI Taxonomy" id="585502"/>
    <lineage>
        <taxon>Bacteria</taxon>
        <taxon>Pseudomonadati</taxon>
        <taxon>Bacteroidota</taxon>
        <taxon>Bacteroidia</taxon>
        <taxon>Bacteroidales</taxon>
        <taxon>Prevotellaceae</taxon>
        <taxon>Hallella</taxon>
    </lineage>
</organism>
<name>D1PYR9_9BACT</name>
<evidence type="ECO:0000313" key="3">
    <source>
        <dbReference type="Proteomes" id="UP000003160"/>
    </source>
</evidence>
<gene>
    <name evidence="2" type="ORF">HMPREF0645_2104</name>
</gene>
<reference evidence="2 3" key="1">
    <citation type="submission" date="2009-10" db="EMBL/GenBank/DDBJ databases">
        <authorList>
            <person name="Qin X."/>
            <person name="Bachman B."/>
            <person name="Battles P."/>
            <person name="Bell A."/>
            <person name="Bess C."/>
            <person name="Bickham C."/>
            <person name="Chaboub L."/>
            <person name="Chen D."/>
            <person name="Coyle M."/>
            <person name="Deiros D.R."/>
            <person name="Dinh H."/>
            <person name="Forbes L."/>
            <person name="Fowler G."/>
            <person name="Francisco L."/>
            <person name="Fu Q."/>
            <person name="Gubbala S."/>
            <person name="Hale W."/>
            <person name="Han Y."/>
            <person name="Hemphill L."/>
            <person name="Highlander S.K."/>
            <person name="Hirani K."/>
            <person name="Hogues M."/>
            <person name="Jackson L."/>
            <person name="Jakkamsetti A."/>
            <person name="Javaid M."/>
            <person name="Jiang H."/>
            <person name="Korchina V."/>
            <person name="Kovar C."/>
            <person name="Lara F."/>
            <person name="Lee S."/>
            <person name="Mata R."/>
            <person name="Mathew T."/>
            <person name="Moen C."/>
            <person name="Morales K."/>
            <person name="Munidasa M."/>
            <person name="Nazareth L."/>
            <person name="Ngo R."/>
            <person name="Nguyen L."/>
            <person name="Okwuonu G."/>
            <person name="Ongeri F."/>
            <person name="Patil S."/>
            <person name="Petrosino J."/>
            <person name="Pham C."/>
            <person name="Pham P."/>
            <person name="Pu L.-L."/>
            <person name="Puazo M."/>
            <person name="Raj R."/>
            <person name="Reid J."/>
            <person name="Rouhana J."/>
            <person name="Saada N."/>
            <person name="Shang Y."/>
            <person name="Simmons D."/>
            <person name="Thornton R."/>
            <person name="Warren J."/>
            <person name="Weissenberger G."/>
            <person name="Zhang J."/>
            <person name="Zhang L."/>
            <person name="Zhou C."/>
            <person name="Zhu D."/>
            <person name="Muzny D."/>
            <person name="Worley K."/>
            <person name="Gibbs R."/>
        </authorList>
    </citation>
    <scope>NUCLEOTIDE SEQUENCE [LARGE SCALE GENOMIC DNA]</scope>
    <source>
        <strain evidence="2 3">DSM 17361</strain>
    </source>
</reference>
<dbReference type="EMBL" id="ACKS01000079">
    <property type="protein sequence ID" value="EFA43508.1"/>
    <property type="molecule type" value="Genomic_DNA"/>
</dbReference>
<evidence type="ECO:0000259" key="1">
    <source>
        <dbReference type="Pfam" id="PF13449"/>
    </source>
</evidence>
<dbReference type="SUPFAM" id="SSF50956">
    <property type="entry name" value="Thermostable phytase (3-phytase)"/>
    <property type="match status" value="1"/>
</dbReference>
<dbReference type="OrthoDB" id="9798539at2"/>
<accession>D1PYR9</accession>
<proteinExistence type="predicted"/>
<dbReference type="AlphaFoldDB" id="D1PYR9"/>
<evidence type="ECO:0000313" key="2">
    <source>
        <dbReference type="EMBL" id="EFA43508.1"/>
    </source>
</evidence>
<sequence>MRKIIYILMLLLVTIKGFAQYRITENKQHAFPKSIPPGNYSGIAWLGNNRYAVANDKGGTDGFHIFEIDIDSVSGEICSARAVDFRSNGLPNRDNEGIAYNAKRNTLLMSGEADNRILEYNMEGLHTFREAELPDFYKHLPENLGLEALSYNNHTHTLWTCNESDTMMIQSFDSLYRPLTSYAYHLDSPVAHKTKARYYAHGVGTLCALDDGSLLLLERELYTPKSKLGAFVNCKLYRLVPGAEDKQLLTEWRTKLTLFSRSLANYEGMCLGPVLADGSRVIILVADSQNQYGGVLKDWLKSLKLELVEP</sequence>
<dbReference type="RefSeq" id="WP_007174207.1">
    <property type="nucleotide sequence ID" value="NZ_GG704781.1"/>
</dbReference>
<dbReference type="Proteomes" id="UP000003160">
    <property type="component" value="Unassembled WGS sequence"/>
</dbReference>
<keyword evidence="3" id="KW-1185">Reference proteome</keyword>
<dbReference type="Pfam" id="PF13449">
    <property type="entry name" value="Phytase-like"/>
    <property type="match status" value="1"/>
</dbReference>
<dbReference type="InterPro" id="IPR027372">
    <property type="entry name" value="Phytase-like_dom"/>
</dbReference>